<evidence type="ECO:0000313" key="1">
    <source>
        <dbReference type="EMBL" id="CEK78446.1"/>
    </source>
</evidence>
<dbReference type="AlphaFoldDB" id="A0A0B7AEK3"/>
<protein>
    <submittedName>
        <fullName evidence="1">Uncharacterized protein</fullName>
    </submittedName>
</protein>
<sequence length="60" mass="6883">MEKLAISICDWDLLEMKYGSHCMPASSGYFVHHSFIKTSVIVCVLKYFKHGKLLASYQQV</sequence>
<reference evidence="1" key="1">
    <citation type="submission" date="2014-12" db="EMBL/GenBank/DDBJ databases">
        <title>Insight into the proteome of Arion vulgaris.</title>
        <authorList>
            <person name="Aradska J."/>
            <person name="Bulat T."/>
            <person name="Smidak R."/>
            <person name="Sarate P."/>
            <person name="Gangsoo J."/>
            <person name="Sialana F."/>
            <person name="Bilban M."/>
            <person name="Lubec G."/>
        </authorList>
    </citation>
    <scope>NUCLEOTIDE SEQUENCE</scope>
    <source>
        <tissue evidence="1">Skin</tissue>
    </source>
</reference>
<gene>
    <name evidence="1" type="primary">ORF110233</name>
</gene>
<proteinExistence type="predicted"/>
<dbReference type="EMBL" id="HACG01031581">
    <property type="protein sequence ID" value="CEK78446.1"/>
    <property type="molecule type" value="Transcribed_RNA"/>
</dbReference>
<accession>A0A0B7AEK3</accession>
<organism evidence="1">
    <name type="scientific">Arion vulgaris</name>
    <dbReference type="NCBI Taxonomy" id="1028688"/>
    <lineage>
        <taxon>Eukaryota</taxon>
        <taxon>Metazoa</taxon>
        <taxon>Spiralia</taxon>
        <taxon>Lophotrochozoa</taxon>
        <taxon>Mollusca</taxon>
        <taxon>Gastropoda</taxon>
        <taxon>Heterobranchia</taxon>
        <taxon>Euthyneura</taxon>
        <taxon>Panpulmonata</taxon>
        <taxon>Eupulmonata</taxon>
        <taxon>Stylommatophora</taxon>
        <taxon>Helicina</taxon>
        <taxon>Arionoidea</taxon>
        <taxon>Arionidae</taxon>
        <taxon>Arion</taxon>
    </lineage>
</organism>
<name>A0A0B7AEK3_9EUPU</name>